<keyword evidence="1" id="KW-1133">Transmembrane helix</keyword>
<keyword evidence="1" id="KW-0472">Membrane</keyword>
<feature type="transmembrane region" description="Helical" evidence="1">
    <location>
        <begin position="84"/>
        <end position="103"/>
    </location>
</feature>
<reference evidence="2" key="3">
    <citation type="submission" date="2000-09" db="EMBL/GenBank/DDBJ databases">
        <authorList>
            <person name="Cheuk R."/>
            <person name="Shinn P."/>
            <person name="Brooks S."/>
            <person name="Buehler E."/>
            <person name="Chao Q."/>
            <person name="Johnson-Hopson C."/>
            <person name="Khan S."/>
            <person name="Kim C."/>
            <person name="Altafi H."/>
            <person name="Bei B."/>
            <person name="Chin C."/>
            <person name="Chiou J."/>
            <person name="Choi E."/>
            <person name="Conn L."/>
            <person name="Conway A."/>
            <person name="Gonzalez A."/>
            <person name="Hansen N."/>
            <person name="Howing B."/>
            <person name="Koo T."/>
            <person name="Lam B."/>
            <person name="Lee J."/>
            <person name="Lenz C."/>
            <person name="Li J."/>
            <person name="Liu A."/>
            <person name="Liu J."/>
            <person name="Liu S."/>
            <person name="Mukharsky N."/>
            <person name="Nguyen M."/>
            <person name="Palm C."/>
            <person name="Pham P."/>
            <person name="Sakano H."/>
            <person name="Schwartz J."/>
            <person name="Southwick A."/>
            <person name="Thaveri A."/>
            <person name="Toriumi M."/>
            <person name="Vaysberg M."/>
            <person name="Yu G."/>
            <person name="Davis R."/>
            <person name="Federspiel N."/>
            <person name="Theologis A."/>
            <person name="Ecker J."/>
        </authorList>
    </citation>
    <scope>NUCLEOTIDE SEQUENCE</scope>
</reference>
<sequence>MSVVLQITKDWVQALLGFLLLSFANISTRTNHKHFPHGSCSSIMAGFWIYMYIYSYLFITLKIIDLTSVKFMNTSYYVNAHAQLYFVSAVFEVYFCHGILLYIPNIILRTKRMNGL</sequence>
<protein>
    <submittedName>
        <fullName evidence="2">T7N9.28</fullName>
    </submittedName>
</protein>
<dbReference type="AlphaFoldDB" id="Q9LFX0"/>
<proteinExistence type="predicted"/>
<evidence type="ECO:0000256" key="1">
    <source>
        <dbReference type="SAM" id="Phobius"/>
    </source>
</evidence>
<feature type="transmembrane region" description="Helical" evidence="1">
    <location>
        <begin position="40"/>
        <end position="64"/>
    </location>
</feature>
<reference evidence="2" key="2">
    <citation type="submission" date="2000-05" db="EMBL/GenBank/DDBJ databases">
        <title>Genomic sequence for Arabidopsis thaliana BAC T7N9 from chromosome I.</title>
        <authorList>
            <person name="Khan S."/>
            <person name="Brooks S."/>
            <person name="Buehler E."/>
            <person name="Chao Q."/>
            <person name="Johnson-Hopson C."/>
            <person name="Kim C."/>
            <person name="Shinn P."/>
            <person name="Altafi H."/>
            <person name="Bei Q."/>
            <person name="Chin C."/>
            <person name="Chiou J."/>
            <person name="Choi E."/>
            <person name="Conn L."/>
            <person name="Conway A."/>
            <person name="Gonzales A."/>
            <person name="Hansen N."/>
            <person name="Howng B."/>
            <person name="Koo T."/>
            <person name="Lam B."/>
            <person name="Lee J."/>
            <person name="Lenz C."/>
            <person name="Li J."/>
            <person name="Liu A."/>
            <person name="Liu K."/>
            <person name="Liu S."/>
            <person name="Mukharsky N."/>
            <person name="Nguyen M."/>
            <person name="Palm C."/>
            <person name="Pham P."/>
            <person name="Sakano H."/>
            <person name="Schwartz J."/>
            <person name="Southwick A."/>
            <person name="Thaveri A."/>
            <person name="Toriumi M."/>
            <person name="Vaysberg M."/>
            <person name="Yu G."/>
            <person name="Federspiel N.A."/>
            <person name="Theologis A."/>
            <person name="Ecker J.R."/>
        </authorList>
    </citation>
    <scope>NUCLEOTIDE SEQUENCE</scope>
</reference>
<keyword evidence="1" id="KW-0812">Transmembrane</keyword>
<feature type="transmembrane region" description="Helical" evidence="1">
    <location>
        <begin position="12"/>
        <end position="28"/>
    </location>
</feature>
<accession>Q9LFX0</accession>
<name>Q9LFX0_ARATH</name>
<dbReference type="EMBL" id="AC000348">
    <property type="protein sequence ID" value="AAF79863.1"/>
    <property type="molecule type" value="Genomic_DNA"/>
</dbReference>
<reference key="1">
    <citation type="journal article" date="2000" name="Nature">
        <title>Sequence and analysis of chromosome 1 of the plant Arabidopsis thaliana.</title>
        <authorList>
            <person name="Theologis A."/>
            <person name="Ecker J.R."/>
            <person name="Palm C.J."/>
            <person name="Federspiel N.A."/>
            <person name="Kaul S."/>
            <person name="White O."/>
            <person name="Alonso J."/>
            <person name="Altafi H."/>
            <person name="Araujo R."/>
            <person name="Bowman C.L."/>
            <person name="Brooks S.Y."/>
            <person name="Buehler E."/>
            <person name="Chan A."/>
            <person name="Chao Q."/>
            <person name="Chen H."/>
            <person name="Cheuk R.F."/>
            <person name="Chin C.W."/>
            <person name="Chung M.K."/>
            <person name="Conn L."/>
            <person name="Conway A.B."/>
            <person name="Conway A.R."/>
            <person name="Creasy T.H."/>
            <person name="Dewar K."/>
            <person name="Dunn P."/>
            <person name="Etgu P."/>
            <person name="Feldblyum T.V."/>
            <person name="Feng J."/>
            <person name="Fong B."/>
            <person name="Fujii C.Y."/>
            <person name="Gill J.E."/>
            <person name="Goldsmith A.D."/>
            <person name="Haas B."/>
            <person name="Hansen N.F."/>
            <person name="Hughes B."/>
            <person name="Huizar L."/>
            <person name="Hunter J.L."/>
            <person name="Jenkins J."/>
            <person name="Johnson-Hopson C."/>
            <person name="Khan S."/>
            <person name="Khaykin E."/>
            <person name="Kim C.J."/>
            <person name="Koo H.L."/>
            <person name="Kremenetskaia I."/>
            <person name="Kurtz D.B."/>
            <person name="Kwan A."/>
            <person name="Lam B."/>
            <person name="Langin-Hooper S."/>
            <person name="Lee A."/>
            <person name="Lee J.M."/>
            <person name="Lenz C.A."/>
            <person name="Li J.H."/>
            <person name="Li Y."/>
            <person name="Lin X."/>
            <person name="Liu S.X."/>
            <person name="Liu Z.A."/>
            <person name="Luros J.S."/>
            <person name="Maiti R."/>
            <person name="Marziali A."/>
            <person name="Militscher J."/>
            <person name="Miranda M."/>
            <person name="Nguyen M."/>
            <person name="Nierman W.C."/>
            <person name="Osborne B.I."/>
            <person name="Pai G."/>
            <person name="Peterson J."/>
            <person name="Pham P.K."/>
            <person name="Rizzo M."/>
            <person name="Rooney T."/>
            <person name="Rowley D."/>
            <person name="Sakano H."/>
            <person name="Salzberg S.L."/>
            <person name="Schwartz J.R."/>
            <person name="Shinn P."/>
            <person name="Southwick A.M."/>
            <person name="Sun H."/>
            <person name="Tallon L.J."/>
            <person name="Tambunga G."/>
            <person name="Toriumi M.J."/>
            <person name="Town C.D."/>
            <person name="Utterback T."/>
            <person name="Van Aken S."/>
            <person name="Vaysberg M."/>
            <person name="Vysotskaia V.S."/>
            <person name="Walker M."/>
            <person name="Wu D."/>
            <person name="Yu G."/>
            <person name="Fraser C.M."/>
            <person name="Venter J.C."/>
            <person name="Davis R.W."/>
        </authorList>
    </citation>
    <scope>NUCLEOTIDE SEQUENCE [LARGE SCALE GENOMIC DNA]</scope>
    <source>
        <strain>cv. Columbia</strain>
    </source>
</reference>
<organism evidence="2">
    <name type="scientific">Arabidopsis thaliana</name>
    <name type="common">Mouse-ear cress</name>
    <dbReference type="NCBI Taxonomy" id="3702"/>
    <lineage>
        <taxon>Eukaryota</taxon>
        <taxon>Viridiplantae</taxon>
        <taxon>Streptophyta</taxon>
        <taxon>Embryophyta</taxon>
        <taxon>Tracheophyta</taxon>
        <taxon>Spermatophyta</taxon>
        <taxon>Magnoliopsida</taxon>
        <taxon>eudicotyledons</taxon>
        <taxon>Gunneridae</taxon>
        <taxon>Pentapetalae</taxon>
        <taxon>rosids</taxon>
        <taxon>malvids</taxon>
        <taxon>Brassicales</taxon>
        <taxon>Brassicaceae</taxon>
        <taxon>Camelineae</taxon>
        <taxon>Arabidopsis</taxon>
    </lineage>
</organism>
<evidence type="ECO:0000313" key="2">
    <source>
        <dbReference type="EMBL" id="AAF79863.1"/>
    </source>
</evidence>